<dbReference type="SUPFAM" id="SSF48371">
    <property type="entry name" value="ARM repeat"/>
    <property type="match status" value="1"/>
</dbReference>
<protein>
    <recommendedName>
        <fullName evidence="6">Armadillo/beta-catenin-like repeat family protein</fullName>
    </recommendedName>
</protein>
<dbReference type="GO" id="GO:0015031">
    <property type="term" value="P:protein transport"/>
    <property type="evidence" value="ECO:0007669"/>
    <property type="project" value="UniProtKB-KW"/>
</dbReference>
<keyword evidence="2" id="KW-0813">Transport</keyword>
<evidence type="ECO:0008006" key="6">
    <source>
        <dbReference type="Google" id="ProtNLM"/>
    </source>
</evidence>
<keyword evidence="5" id="KW-1185">Reference proteome</keyword>
<dbReference type="PANTHER" id="PTHR23316">
    <property type="entry name" value="IMPORTIN ALPHA"/>
    <property type="match status" value="1"/>
</dbReference>
<dbReference type="EMBL" id="DS113921">
    <property type="protein sequence ID" value="EAX93284.1"/>
    <property type="molecule type" value="Genomic_DNA"/>
</dbReference>
<dbReference type="RefSeq" id="XP_001306214.1">
    <property type="nucleotide sequence ID" value="XM_001306213.1"/>
</dbReference>
<proteinExistence type="inferred from homology"/>
<gene>
    <name evidence="4" type="ORF">TVAG_082570</name>
</gene>
<dbReference type="VEuPathDB" id="TrichDB:TVAGG3_0765290"/>
<evidence type="ECO:0000313" key="4">
    <source>
        <dbReference type="EMBL" id="EAX93284.1"/>
    </source>
</evidence>
<dbReference type="KEGG" id="tva:4751002"/>
<evidence type="ECO:0000256" key="2">
    <source>
        <dbReference type="ARBA" id="ARBA00022448"/>
    </source>
</evidence>
<reference evidence="4" key="1">
    <citation type="submission" date="2006-10" db="EMBL/GenBank/DDBJ databases">
        <authorList>
            <person name="Amadeo P."/>
            <person name="Zhao Q."/>
            <person name="Wortman J."/>
            <person name="Fraser-Liggett C."/>
            <person name="Carlton J."/>
        </authorList>
    </citation>
    <scope>NUCLEOTIDE SEQUENCE</scope>
    <source>
        <strain evidence="4">G3</strain>
    </source>
</reference>
<dbReference type="SMR" id="A2FP94"/>
<keyword evidence="3" id="KW-0653">Protein transport</keyword>
<evidence type="ECO:0000313" key="5">
    <source>
        <dbReference type="Proteomes" id="UP000001542"/>
    </source>
</evidence>
<dbReference type="InterPro" id="IPR016024">
    <property type="entry name" value="ARM-type_fold"/>
</dbReference>
<evidence type="ECO:0000256" key="3">
    <source>
        <dbReference type="ARBA" id="ARBA00022927"/>
    </source>
</evidence>
<dbReference type="VEuPathDB" id="TrichDB:TVAG_082570"/>
<name>A2FP94_TRIV3</name>
<accession>A2FP94</accession>
<dbReference type="AlphaFoldDB" id="A2FP94"/>
<dbReference type="InParanoid" id="A2FP94"/>
<sequence length="474" mass="52211">MDDLGISPRGSMGEYLTHVAKECTCLSLTLRRPPRPSIAALKANSTLIRKQHSPLLENEISPYLTVEGAIECINSNNFSNIVEMAAMIENCANSNQRMLDKLVGSEELALELVNALSNDAFQDFYKVHVMEIICSLFATSNIMSENYVDNGLTMSIIDMIQSESETITTATLTLIRQTSGVAYVKDSMLTFGLPDYLIQFLSNITDPAIIEDACVALCSIFHNVDEVDSTVLEEFITKLAPLLDLEVPNGVRAIITAYISITDQQPMLIHNAYDAGIPIKIIQLIPIETLTGACLILLANFCHFHPIQVNTLLEAGLINILLQLIENSPQAGGAFAIFSNLIESVTAQVIEVCKPLIHFSVEMTKSCSFETKKEIVYFICTYILYSNASNIKDIVNEEIYEIVIEMLGCSIPIIINRCLDALQKIATVLENFVLDVDSGIIDDLFDALDSLSQSNIKSIANHAIYIEPSSATSY</sequence>
<reference evidence="4" key="2">
    <citation type="journal article" date="2007" name="Science">
        <title>Draft genome sequence of the sexually transmitted pathogen Trichomonas vaginalis.</title>
        <authorList>
            <person name="Carlton J.M."/>
            <person name="Hirt R.P."/>
            <person name="Silva J.C."/>
            <person name="Delcher A.L."/>
            <person name="Schatz M."/>
            <person name="Zhao Q."/>
            <person name="Wortman J.R."/>
            <person name="Bidwell S.L."/>
            <person name="Alsmark U.C.M."/>
            <person name="Besteiro S."/>
            <person name="Sicheritz-Ponten T."/>
            <person name="Noel C.J."/>
            <person name="Dacks J.B."/>
            <person name="Foster P.G."/>
            <person name="Simillion C."/>
            <person name="Van de Peer Y."/>
            <person name="Miranda-Saavedra D."/>
            <person name="Barton G.J."/>
            <person name="Westrop G.D."/>
            <person name="Mueller S."/>
            <person name="Dessi D."/>
            <person name="Fiori P.L."/>
            <person name="Ren Q."/>
            <person name="Paulsen I."/>
            <person name="Zhang H."/>
            <person name="Bastida-Corcuera F.D."/>
            <person name="Simoes-Barbosa A."/>
            <person name="Brown M.T."/>
            <person name="Hayes R.D."/>
            <person name="Mukherjee M."/>
            <person name="Okumura C.Y."/>
            <person name="Schneider R."/>
            <person name="Smith A.J."/>
            <person name="Vanacova S."/>
            <person name="Villalvazo M."/>
            <person name="Haas B.J."/>
            <person name="Pertea M."/>
            <person name="Feldblyum T.V."/>
            <person name="Utterback T.R."/>
            <person name="Shu C.L."/>
            <person name="Osoegawa K."/>
            <person name="de Jong P.J."/>
            <person name="Hrdy I."/>
            <person name="Horvathova L."/>
            <person name="Zubacova Z."/>
            <person name="Dolezal P."/>
            <person name="Malik S.B."/>
            <person name="Logsdon J.M. Jr."/>
            <person name="Henze K."/>
            <person name="Gupta A."/>
            <person name="Wang C.C."/>
            <person name="Dunne R.L."/>
            <person name="Upcroft J.A."/>
            <person name="Upcroft P."/>
            <person name="White O."/>
            <person name="Salzberg S.L."/>
            <person name="Tang P."/>
            <person name="Chiu C.-H."/>
            <person name="Lee Y.-S."/>
            <person name="Embley T.M."/>
            <person name="Coombs G.H."/>
            <person name="Mottram J.C."/>
            <person name="Tachezy J."/>
            <person name="Fraser-Liggett C.M."/>
            <person name="Johnson P.J."/>
        </authorList>
    </citation>
    <scope>NUCLEOTIDE SEQUENCE [LARGE SCALE GENOMIC DNA]</scope>
    <source>
        <strain evidence="4">G3</strain>
    </source>
</reference>
<organism evidence="4 5">
    <name type="scientific">Trichomonas vaginalis (strain ATCC PRA-98 / G3)</name>
    <dbReference type="NCBI Taxonomy" id="412133"/>
    <lineage>
        <taxon>Eukaryota</taxon>
        <taxon>Metamonada</taxon>
        <taxon>Parabasalia</taxon>
        <taxon>Trichomonadida</taxon>
        <taxon>Trichomonadidae</taxon>
        <taxon>Trichomonas</taxon>
    </lineage>
</organism>
<evidence type="ECO:0000256" key="1">
    <source>
        <dbReference type="ARBA" id="ARBA00010394"/>
    </source>
</evidence>
<dbReference type="InterPro" id="IPR011989">
    <property type="entry name" value="ARM-like"/>
</dbReference>
<comment type="similarity">
    <text evidence="1">Belongs to the importin alpha family.</text>
</comment>
<dbReference type="Gene3D" id="1.25.10.10">
    <property type="entry name" value="Leucine-rich Repeat Variant"/>
    <property type="match status" value="1"/>
</dbReference>
<dbReference type="Proteomes" id="UP000001542">
    <property type="component" value="Unassembled WGS sequence"/>
</dbReference>